<feature type="transmembrane region" description="Helical" evidence="9">
    <location>
        <begin position="115"/>
        <end position="133"/>
    </location>
</feature>
<keyword evidence="7" id="KW-0408">Iron</keyword>
<dbReference type="GO" id="GO:0006121">
    <property type="term" value="P:mitochondrial electron transport, succinate to ubiquinone"/>
    <property type="evidence" value="ECO:0007669"/>
    <property type="project" value="UniProtKB-ARBA"/>
</dbReference>
<name>A0A0K8RL47_IXORI</name>
<evidence type="ECO:0000256" key="3">
    <source>
        <dbReference type="ARBA" id="ARBA00022617"/>
    </source>
</evidence>
<sequence length="173" mass="18659">MAYALRVANRMAASALLRPSVSLPGTCLAPMSAATGGQAPASAEFFQKNKKLQRPLSPHLTIYEPQITTMLSITHRVTGCGLGVCVYGLGLAPFLTAHQFPYYVEAIKAMSISPVLLVPFKFALAWALCYHTLNGMRHLAWDLGIGFQLKELYASGYTVLAISLVLGAILAFK</sequence>
<evidence type="ECO:0000256" key="4">
    <source>
        <dbReference type="ARBA" id="ARBA00022692"/>
    </source>
</evidence>
<evidence type="ECO:0000256" key="9">
    <source>
        <dbReference type="SAM" id="Phobius"/>
    </source>
</evidence>
<proteinExistence type="evidence at transcript level"/>
<keyword evidence="5" id="KW-0479">Metal-binding</keyword>
<evidence type="ECO:0000256" key="8">
    <source>
        <dbReference type="ARBA" id="ARBA00023136"/>
    </source>
</evidence>
<dbReference type="InterPro" id="IPR034804">
    <property type="entry name" value="SQR/QFR_C/D"/>
</dbReference>
<comment type="subcellular location">
    <subcellularLocation>
        <location evidence="1">Membrane</location>
        <topology evidence="1">Multi-pass membrane protein</topology>
    </subcellularLocation>
</comment>
<dbReference type="InterPro" id="IPR014314">
    <property type="entry name" value="Succ_DH_cytb556"/>
</dbReference>
<keyword evidence="6 9" id="KW-1133">Transmembrane helix</keyword>
<evidence type="ECO:0000256" key="2">
    <source>
        <dbReference type="ARBA" id="ARBA00005163"/>
    </source>
</evidence>
<accession>A0A0K8RL47</accession>
<evidence type="ECO:0000256" key="6">
    <source>
        <dbReference type="ARBA" id="ARBA00022989"/>
    </source>
</evidence>
<dbReference type="AlphaFoldDB" id="A0A0K8RL47"/>
<evidence type="ECO:0000256" key="7">
    <source>
        <dbReference type="ARBA" id="ARBA00023004"/>
    </source>
</evidence>
<protein>
    <submittedName>
        <fullName evidence="10">Putative succinate dehydrogenase cytochrome b subunit</fullName>
    </submittedName>
</protein>
<reference evidence="10" key="1">
    <citation type="submission" date="2012-12" db="EMBL/GenBank/DDBJ databases">
        <title>Identification and characterization of a phenylalanine ammonia-lyase gene family in Isatis indigotica Fort.</title>
        <authorList>
            <person name="Liu Q."/>
            <person name="Chen J."/>
            <person name="Zhou X."/>
            <person name="Di P."/>
            <person name="Xiao Y."/>
            <person name="Xuan H."/>
            <person name="Zhang L."/>
            <person name="Chen W."/>
        </authorList>
    </citation>
    <scope>NUCLEOTIDE SEQUENCE</scope>
    <source>
        <tissue evidence="10">Salivary gland</tissue>
    </source>
</reference>
<dbReference type="CDD" id="cd03499">
    <property type="entry name" value="SQR_TypeC_SdhC"/>
    <property type="match status" value="1"/>
</dbReference>
<evidence type="ECO:0000256" key="1">
    <source>
        <dbReference type="ARBA" id="ARBA00004141"/>
    </source>
</evidence>
<dbReference type="Gene3D" id="1.20.1300.10">
    <property type="entry name" value="Fumarate reductase/succinate dehydrogenase, transmembrane subunit"/>
    <property type="match status" value="1"/>
</dbReference>
<dbReference type="PANTHER" id="PTHR10978">
    <property type="entry name" value="SUCCINATE DEHYDROGENASE CYTOCHROME B560 SUBUNIT"/>
    <property type="match status" value="1"/>
</dbReference>
<dbReference type="EMBL" id="GADI01001997">
    <property type="protein sequence ID" value="JAA71811.1"/>
    <property type="molecule type" value="mRNA"/>
</dbReference>
<dbReference type="Pfam" id="PF01127">
    <property type="entry name" value="Sdh_cyt"/>
    <property type="match status" value="1"/>
</dbReference>
<keyword evidence="3" id="KW-0349">Heme</keyword>
<dbReference type="InterPro" id="IPR018495">
    <property type="entry name" value="Succ_DH_cyt_bsu_CS"/>
</dbReference>
<dbReference type="GO" id="GO:0006099">
    <property type="term" value="P:tricarboxylic acid cycle"/>
    <property type="evidence" value="ECO:0007669"/>
    <property type="project" value="InterPro"/>
</dbReference>
<dbReference type="FunFam" id="1.20.1300.10:FF:000011">
    <property type="entry name" value="Succinate dehydrogenase cytochrome b560 subunit"/>
    <property type="match status" value="1"/>
</dbReference>
<keyword evidence="8 9" id="KW-0472">Membrane</keyword>
<dbReference type="GO" id="GO:0046872">
    <property type="term" value="F:metal ion binding"/>
    <property type="evidence" value="ECO:0007669"/>
    <property type="project" value="UniProtKB-KW"/>
</dbReference>
<evidence type="ECO:0000256" key="5">
    <source>
        <dbReference type="ARBA" id="ARBA00022723"/>
    </source>
</evidence>
<dbReference type="SUPFAM" id="SSF81343">
    <property type="entry name" value="Fumarate reductase respiratory complex transmembrane subunits"/>
    <property type="match status" value="1"/>
</dbReference>
<dbReference type="InterPro" id="IPR000701">
    <property type="entry name" value="SuccDH_FuR_B_TM-su"/>
</dbReference>
<dbReference type="NCBIfam" id="TIGR02970">
    <property type="entry name" value="succ_dehyd_cytB"/>
    <property type="match status" value="1"/>
</dbReference>
<dbReference type="GO" id="GO:0005739">
    <property type="term" value="C:mitochondrion"/>
    <property type="evidence" value="ECO:0007669"/>
    <property type="project" value="GOC"/>
</dbReference>
<evidence type="ECO:0000313" key="10">
    <source>
        <dbReference type="EMBL" id="JAA71811.1"/>
    </source>
</evidence>
<dbReference type="PROSITE" id="PS01000">
    <property type="entry name" value="SDH_CYT_1"/>
    <property type="match status" value="1"/>
</dbReference>
<dbReference type="PROSITE" id="PS01001">
    <property type="entry name" value="SDH_CYT_2"/>
    <property type="match status" value="1"/>
</dbReference>
<dbReference type="GO" id="GO:0009055">
    <property type="term" value="F:electron transfer activity"/>
    <property type="evidence" value="ECO:0007669"/>
    <property type="project" value="InterPro"/>
</dbReference>
<dbReference type="PANTHER" id="PTHR10978:SF5">
    <property type="entry name" value="SUCCINATE DEHYDROGENASE CYTOCHROME B560 SUBUNIT, MITOCHONDRIAL"/>
    <property type="match status" value="1"/>
</dbReference>
<comment type="pathway">
    <text evidence="2">Carbohydrate metabolism; tricarboxylic acid cycle.</text>
</comment>
<organism evidence="10">
    <name type="scientific">Ixodes ricinus</name>
    <name type="common">Common tick</name>
    <name type="synonym">Acarus ricinus</name>
    <dbReference type="NCBI Taxonomy" id="34613"/>
    <lineage>
        <taxon>Eukaryota</taxon>
        <taxon>Metazoa</taxon>
        <taxon>Ecdysozoa</taxon>
        <taxon>Arthropoda</taxon>
        <taxon>Chelicerata</taxon>
        <taxon>Arachnida</taxon>
        <taxon>Acari</taxon>
        <taxon>Parasitiformes</taxon>
        <taxon>Ixodida</taxon>
        <taxon>Ixodoidea</taxon>
        <taxon>Ixodidae</taxon>
        <taxon>Ixodinae</taxon>
        <taxon>Ixodes</taxon>
    </lineage>
</organism>
<feature type="transmembrane region" description="Helical" evidence="9">
    <location>
        <begin position="153"/>
        <end position="172"/>
    </location>
</feature>
<keyword evidence="4 9" id="KW-0812">Transmembrane</keyword>
<dbReference type="GO" id="GO:0016020">
    <property type="term" value="C:membrane"/>
    <property type="evidence" value="ECO:0007669"/>
    <property type="project" value="UniProtKB-SubCell"/>
</dbReference>